<feature type="compositionally biased region" description="Low complexity" evidence="1">
    <location>
        <begin position="706"/>
        <end position="719"/>
    </location>
</feature>
<feature type="compositionally biased region" description="Polar residues" evidence="1">
    <location>
        <begin position="986"/>
        <end position="1000"/>
    </location>
</feature>
<feature type="compositionally biased region" description="Pro residues" evidence="1">
    <location>
        <begin position="863"/>
        <end position="874"/>
    </location>
</feature>
<comment type="caution">
    <text evidence="3">The sequence shown here is derived from an EMBL/GenBank/DDBJ whole genome shotgun (WGS) entry which is preliminary data.</text>
</comment>
<feature type="region of interest" description="Disordered" evidence="1">
    <location>
        <begin position="650"/>
        <end position="1000"/>
    </location>
</feature>
<dbReference type="Proteomes" id="UP000649617">
    <property type="component" value="Unassembled WGS sequence"/>
</dbReference>
<feature type="compositionally biased region" description="Pro residues" evidence="1">
    <location>
        <begin position="720"/>
        <end position="737"/>
    </location>
</feature>
<accession>A0A812L207</accession>
<evidence type="ECO:0000256" key="1">
    <source>
        <dbReference type="SAM" id="MobiDB-lite"/>
    </source>
</evidence>
<evidence type="ECO:0000259" key="2">
    <source>
        <dbReference type="PROSITE" id="PS50106"/>
    </source>
</evidence>
<feature type="compositionally biased region" description="Basic and acidic residues" evidence="1">
    <location>
        <begin position="928"/>
        <end position="958"/>
    </location>
</feature>
<organism evidence="3 4">
    <name type="scientific">Symbiodinium pilosum</name>
    <name type="common">Dinoflagellate</name>
    <dbReference type="NCBI Taxonomy" id="2952"/>
    <lineage>
        <taxon>Eukaryota</taxon>
        <taxon>Sar</taxon>
        <taxon>Alveolata</taxon>
        <taxon>Dinophyceae</taxon>
        <taxon>Suessiales</taxon>
        <taxon>Symbiodiniaceae</taxon>
        <taxon>Symbiodinium</taxon>
    </lineage>
</organism>
<evidence type="ECO:0000313" key="3">
    <source>
        <dbReference type="EMBL" id="CAE7240097.1"/>
    </source>
</evidence>
<gene>
    <name evidence="3" type="primary">svop</name>
    <name evidence="3" type="ORF">SPIL2461_LOCUS4084</name>
</gene>
<name>A0A812L207_SYMPI</name>
<feature type="compositionally biased region" description="Pro residues" evidence="1">
    <location>
        <begin position="964"/>
        <end position="976"/>
    </location>
</feature>
<keyword evidence="4" id="KW-1185">Reference proteome</keyword>
<sequence length="1000" mass="103070">MPRALRAIACNCVQSHDICSKDQCVCSGLEVAVEGVVAAATVEEAVEGAATPGIRAAVEVAVDVAVEGGVAVAVGVVAAAAWAVGVDVAAVAAVVVAADAGLVVDAEDATTAVEAVASSLDVVDVVWETTAWAEFSCGLTMAKVLMLPPPPPPLPPSAGAPGFGDNQPVMDRVGNMPSAAASQMQRNPTQMPMNINALRLMTDGSQAPGLPGEAVFLAVFGVQLSSHATGATYGAFGPQEEQVITEGVAGGNAPPGARGSQQPQTPPDVPNLAQQSMMRSMVTPQSQPPQHPAPKLQTKEEAQPAQPPAAVPNAQGDPNSHFTFEVYLQRHEGMRLGLSVLPVTMHDVAVLWVNEVSEGGAVDAWNKSVCSAFQVRSGDAITRVFNAVGDHAKMMEELQSHRNIRLAVVRQGGNNPSVPAGAKAPAKAPPQLPQQVPKQGPGAPMRPQDDPVGVRGGLAGAVPEDTQNLLGGQASAMNASRMPKPGANQAPNEFAEQLQDALEKASAPPPGLAKPLVPSDPQPLGSSADDAGDLMGSIDVQETGANGPLRFQVVLARKGPGRLGIDVVLKREANFCGLLVYKVSEGGRVDAWNKQSQMPYRVLPGDHILEVNDLSISGDSNPQNDKFAVRMVQELSKDRKNVHFTVERVPLGSELPQEEENAQVFEQGDPRRPGQMMPRQVGPQQTLEGGQEVEAAQGAVPKPGNQLPAAPKTAKAQPAVQPPPAKPGQPKSTPPAIAPKWQPKSAALPGQKSEETDSVDVDLEPPEGAMLAVTAIPDGEASDQASPADEPKEEKEEKDNKESKEPEPKKAEPEKKEEEAKPETEESPPAAAVSAEAAAEPTQPTAEQANAAGKDPEPANPATAPPATAPPAAPPVQVSKAPPVKAKPAGASAESGPAAPPPASPSSRPLPPPPKMVAPPKPGPKAKSKPEEKEAKDDKEAKPEKPEKPEKAEAKAEAKSQGLPAPPAGPAPPPPEGEAAPAAPADTSQPAASPKAKSQG</sequence>
<feature type="domain" description="PDZ" evidence="2">
    <location>
        <begin position="552"/>
        <end position="618"/>
    </location>
</feature>
<protein>
    <submittedName>
        <fullName evidence="3">Svop protein</fullName>
    </submittedName>
</protein>
<feature type="compositionally biased region" description="Acidic residues" evidence="1">
    <location>
        <begin position="756"/>
        <end position="765"/>
    </location>
</feature>
<dbReference type="OrthoDB" id="438224at2759"/>
<dbReference type="EMBL" id="CAJNIZ010005236">
    <property type="protein sequence ID" value="CAE7240097.1"/>
    <property type="molecule type" value="Genomic_DNA"/>
</dbReference>
<dbReference type="SUPFAM" id="SSF50156">
    <property type="entry name" value="PDZ domain-like"/>
    <property type="match status" value="1"/>
</dbReference>
<feature type="region of interest" description="Disordered" evidence="1">
    <location>
        <begin position="499"/>
        <end position="529"/>
    </location>
</feature>
<feature type="compositionally biased region" description="Low complexity" evidence="1">
    <location>
        <begin position="433"/>
        <end position="442"/>
    </location>
</feature>
<feature type="compositionally biased region" description="Polar residues" evidence="1">
    <location>
        <begin position="272"/>
        <end position="285"/>
    </location>
</feature>
<feature type="compositionally biased region" description="Pro residues" evidence="1">
    <location>
        <begin position="898"/>
        <end position="923"/>
    </location>
</feature>
<feature type="region of interest" description="Disordered" evidence="1">
    <location>
        <begin position="411"/>
        <end position="465"/>
    </location>
</feature>
<proteinExistence type="predicted"/>
<feature type="compositionally biased region" description="Basic and acidic residues" evidence="1">
    <location>
        <begin position="789"/>
        <end position="824"/>
    </location>
</feature>
<feature type="compositionally biased region" description="Low complexity" evidence="1">
    <location>
        <begin position="875"/>
        <end position="897"/>
    </location>
</feature>
<dbReference type="AlphaFoldDB" id="A0A812L207"/>
<reference evidence="3" key="1">
    <citation type="submission" date="2021-02" db="EMBL/GenBank/DDBJ databases">
        <authorList>
            <person name="Dougan E. K."/>
            <person name="Rhodes N."/>
            <person name="Thang M."/>
            <person name="Chan C."/>
        </authorList>
    </citation>
    <scope>NUCLEOTIDE SEQUENCE</scope>
</reference>
<feature type="region of interest" description="Disordered" evidence="1">
    <location>
        <begin position="247"/>
        <end position="319"/>
    </location>
</feature>
<dbReference type="PROSITE" id="PS50106">
    <property type="entry name" value="PDZ"/>
    <property type="match status" value="1"/>
</dbReference>
<evidence type="ECO:0000313" key="4">
    <source>
        <dbReference type="Proteomes" id="UP000649617"/>
    </source>
</evidence>
<feature type="compositionally biased region" description="Low complexity" evidence="1">
    <location>
        <begin position="827"/>
        <end position="849"/>
    </location>
</feature>
<dbReference type="Gene3D" id="2.30.42.10">
    <property type="match status" value="1"/>
</dbReference>
<dbReference type="InterPro" id="IPR036034">
    <property type="entry name" value="PDZ_sf"/>
</dbReference>
<dbReference type="InterPro" id="IPR001478">
    <property type="entry name" value="PDZ"/>
</dbReference>